<dbReference type="SUPFAM" id="SSF55031">
    <property type="entry name" value="Bacterial exopeptidase dimerisation domain"/>
    <property type="match status" value="1"/>
</dbReference>
<feature type="binding site" evidence="7">
    <location>
        <position position="392"/>
    </location>
    <ligand>
        <name>Zn(2+)</name>
        <dbReference type="ChEBI" id="CHEBI:29105"/>
        <label>2</label>
    </ligand>
</feature>
<evidence type="ECO:0000256" key="6">
    <source>
        <dbReference type="ARBA" id="ARBA00023211"/>
    </source>
</evidence>
<sequence>MDSLTSAAARLPAWRGEAGARIMARLDALARHSSEADALSRLYLTDAHRDALATLGAWMREAGLAVRQDEVGNLIGRREGTAPGLPALLLGSHVDTVRNAGKYDGPLGIVAAIEAVARLNDTPLPFAIEILALGDEEGVRFPAALTGARAFAGTLDPATLAATDAEGITMRAALEAFGGSPDRIAAAARHERDVLAYLELHIEQGPVLEAEGLPVGIVTAIAGAERHVIEVTGVAGHAGTVPMALRHDALAAGAEMVLAVERIARETSDLVATVGQMTALPGAVNVIPSAARFSLDIRSPSDAVRRDAVARLFMHWREIAARRGVTLSSRKNFEEEAAPCAPALMALLDAAVTRAGVRVRHLPSGAGHDGLAIASLCPIGMLFLRCRGGISHNPAEAIAEEDAGLAACILADTLRHFDPAPFASHAQTIKD</sequence>
<dbReference type="PROSITE" id="PS00758">
    <property type="entry name" value="ARGE_DAPE_CPG2_1"/>
    <property type="match status" value="1"/>
</dbReference>
<accession>A5FXP1</accession>
<dbReference type="EC" id="3.5.1.87" evidence="10"/>
<gene>
    <name evidence="10" type="ordered locus">Acry_1161</name>
</gene>
<dbReference type="GO" id="GO:0016813">
    <property type="term" value="F:hydrolase activity, acting on carbon-nitrogen (but not peptide) bonds, in linear amidines"/>
    <property type="evidence" value="ECO:0007669"/>
    <property type="project" value="InterPro"/>
</dbReference>
<name>A5FXP1_ACICJ</name>
<dbReference type="STRING" id="349163.Acry_1161"/>
<proteinExistence type="inferred from homology"/>
<evidence type="ECO:0000256" key="1">
    <source>
        <dbReference type="ARBA" id="ARBA00001936"/>
    </source>
</evidence>
<feature type="binding site" evidence="8">
    <location>
        <position position="285"/>
    </location>
    <ligand>
        <name>allantoate</name>
        <dbReference type="ChEBI" id="CHEBI:17536"/>
    </ligand>
</feature>
<dbReference type="PANTHER" id="PTHR32494:SF19">
    <property type="entry name" value="ALLANTOATE DEIMINASE-RELATED"/>
    <property type="match status" value="1"/>
</dbReference>
<dbReference type="PANTHER" id="PTHR32494">
    <property type="entry name" value="ALLANTOATE DEIMINASE-RELATED"/>
    <property type="match status" value="1"/>
</dbReference>
<dbReference type="eggNOG" id="COG0624">
    <property type="taxonomic scope" value="Bacteria"/>
</dbReference>
<evidence type="ECO:0000256" key="7">
    <source>
        <dbReference type="PIRSR" id="PIRSR001235-1"/>
    </source>
</evidence>
<dbReference type="Pfam" id="PF01546">
    <property type="entry name" value="Peptidase_M20"/>
    <property type="match status" value="1"/>
</dbReference>
<feature type="domain" description="Peptidase M20 dimerisation" evidence="9">
    <location>
        <begin position="228"/>
        <end position="313"/>
    </location>
</feature>
<dbReference type="HOGENOM" id="CLU_024588_6_1_5"/>
<dbReference type="CDD" id="cd03884">
    <property type="entry name" value="M20_bAS"/>
    <property type="match status" value="1"/>
</dbReference>
<feature type="binding site" evidence="8">
    <location>
        <position position="226"/>
    </location>
    <ligand>
        <name>allantoate</name>
        <dbReference type="ChEBI" id="CHEBI:17536"/>
    </ligand>
</feature>
<feature type="binding site" evidence="7">
    <location>
        <position position="93"/>
    </location>
    <ligand>
        <name>Zn(2+)</name>
        <dbReference type="ChEBI" id="CHEBI:29105"/>
        <label>1</label>
    </ligand>
</feature>
<dbReference type="Proteomes" id="UP000000245">
    <property type="component" value="Chromosome"/>
</dbReference>
<feature type="binding site" evidence="7">
    <location>
        <position position="137"/>
    </location>
    <ligand>
        <name>Zn(2+)</name>
        <dbReference type="ChEBI" id="CHEBI:29105"/>
        <label>2</label>
    </ligand>
</feature>
<keyword evidence="7" id="KW-0862">Zinc</keyword>
<dbReference type="InterPro" id="IPR010158">
    <property type="entry name" value="Amidase_Cbmase"/>
</dbReference>
<dbReference type="PIRSF" id="PIRSF001235">
    <property type="entry name" value="Amidase_carbamoylase"/>
    <property type="match status" value="1"/>
</dbReference>
<keyword evidence="11" id="KW-1185">Reference proteome</keyword>
<evidence type="ECO:0000259" key="9">
    <source>
        <dbReference type="Pfam" id="PF07687"/>
    </source>
</evidence>
<dbReference type="Gene3D" id="3.30.70.360">
    <property type="match status" value="1"/>
</dbReference>
<comment type="cofactor">
    <cofactor evidence="1">
        <name>Mn(2+)</name>
        <dbReference type="ChEBI" id="CHEBI:29035"/>
    </cofactor>
</comment>
<dbReference type="Pfam" id="PF07687">
    <property type="entry name" value="M20_dimer"/>
    <property type="match status" value="1"/>
</dbReference>
<feature type="binding site" evidence="7">
    <location>
        <position position="104"/>
    </location>
    <ligand>
        <name>Zn(2+)</name>
        <dbReference type="ChEBI" id="CHEBI:29105"/>
        <label>1</label>
    </ligand>
</feature>
<dbReference type="AlphaFoldDB" id="A5FXP1"/>
<dbReference type="EMBL" id="CP000697">
    <property type="protein sequence ID" value="ABQ30373.1"/>
    <property type="molecule type" value="Genomic_DNA"/>
</dbReference>
<organism evidence="10 11">
    <name type="scientific">Acidiphilium cryptum (strain JF-5)</name>
    <dbReference type="NCBI Taxonomy" id="349163"/>
    <lineage>
        <taxon>Bacteria</taxon>
        <taxon>Pseudomonadati</taxon>
        <taxon>Pseudomonadota</taxon>
        <taxon>Alphaproteobacteria</taxon>
        <taxon>Acetobacterales</taxon>
        <taxon>Acidocellaceae</taxon>
        <taxon>Acidiphilium</taxon>
    </lineage>
</organism>
<dbReference type="InterPro" id="IPR001261">
    <property type="entry name" value="ArgE/DapE_CS"/>
</dbReference>
<evidence type="ECO:0000313" key="10">
    <source>
        <dbReference type="EMBL" id="ABQ30373.1"/>
    </source>
</evidence>
<feature type="binding site" evidence="7">
    <location>
        <position position="104"/>
    </location>
    <ligand>
        <name>Zn(2+)</name>
        <dbReference type="ChEBI" id="CHEBI:29105"/>
        <label>2</label>
    </ligand>
</feature>
<reference evidence="10 11" key="1">
    <citation type="submission" date="2007-05" db="EMBL/GenBank/DDBJ databases">
        <title>Complete sequence of chromosome of Acidiphilium cryptum JF-5.</title>
        <authorList>
            <consortium name="US DOE Joint Genome Institute"/>
            <person name="Copeland A."/>
            <person name="Lucas S."/>
            <person name="Lapidus A."/>
            <person name="Barry K."/>
            <person name="Detter J.C."/>
            <person name="Glavina del Rio T."/>
            <person name="Hammon N."/>
            <person name="Israni S."/>
            <person name="Dalin E."/>
            <person name="Tice H."/>
            <person name="Pitluck S."/>
            <person name="Sims D."/>
            <person name="Brettin T."/>
            <person name="Bruce D."/>
            <person name="Han C."/>
            <person name="Schmutz J."/>
            <person name="Larimer F."/>
            <person name="Land M."/>
            <person name="Hauser L."/>
            <person name="Kyrpides N."/>
            <person name="Kim E."/>
            <person name="Magnuson T."/>
            <person name="Richardson P."/>
        </authorList>
    </citation>
    <scope>NUCLEOTIDE SEQUENCE [LARGE SCALE GENOMIC DNA]</scope>
    <source>
        <strain evidence="10 11">JF-5</strain>
    </source>
</reference>
<dbReference type="GO" id="GO:0050538">
    <property type="term" value="F:N-carbamoyl-L-amino-acid hydrolase activity"/>
    <property type="evidence" value="ECO:0007669"/>
    <property type="project" value="UniProtKB-EC"/>
</dbReference>
<evidence type="ECO:0000256" key="2">
    <source>
        <dbReference type="ARBA" id="ARBA00006153"/>
    </source>
</evidence>
<protein>
    <submittedName>
        <fullName evidence="10">Amidase, hydantoinase/carbamoylase family</fullName>
        <ecNumber evidence="10">3.5.1.87</ecNumber>
    </submittedName>
</protein>
<dbReference type="InterPro" id="IPR011650">
    <property type="entry name" value="Peptidase_M20_dimer"/>
</dbReference>
<evidence type="ECO:0000256" key="3">
    <source>
        <dbReference type="ARBA" id="ARBA00011738"/>
    </source>
</evidence>
<dbReference type="NCBIfam" id="TIGR01879">
    <property type="entry name" value="hydantase"/>
    <property type="match status" value="1"/>
</dbReference>
<dbReference type="SUPFAM" id="SSF53187">
    <property type="entry name" value="Zn-dependent exopeptidases"/>
    <property type="match status" value="1"/>
</dbReference>
<keyword evidence="6" id="KW-0464">Manganese</keyword>
<evidence type="ECO:0000313" key="11">
    <source>
        <dbReference type="Proteomes" id="UP000000245"/>
    </source>
</evidence>
<dbReference type="InterPro" id="IPR036264">
    <property type="entry name" value="Bact_exopeptidase_dim_dom"/>
</dbReference>
<keyword evidence="5 10" id="KW-0378">Hydrolase</keyword>
<comment type="cofactor">
    <cofactor evidence="7">
        <name>Zn(2+)</name>
        <dbReference type="ChEBI" id="CHEBI:29105"/>
    </cofactor>
    <text evidence="7">Binds 2 Zn(2+) ions per subunit.</text>
</comment>
<dbReference type="NCBIfam" id="NF006775">
    <property type="entry name" value="PRK09290.2-5"/>
    <property type="match status" value="1"/>
</dbReference>
<comment type="subunit">
    <text evidence="3">Homodimer.</text>
</comment>
<keyword evidence="4 7" id="KW-0479">Metal-binding</keyword>
<dbReference type="RefSeq" id="WP_011942038.1">
    <property type="nucleotide sequence ID" value="NC_009484.1"/>
</dbReference>
<feature type="binding site" evidence="8">
    <location>
        <position position="298"/>
    </location>
    <ligand>
        <name>allantoate</name>
        <dbReference type="ChEBI" id="CHEBI:17536"/>
    </ligand>
</feature>
<evidence type="ECO:0000256" key="4">
    <source>
        <dbReference type="ARBA" id="ARBA00022723"/>
    </source>
</evidence>
<evidence type="ECO:0000256" key="5">
    <source>
        <dbReference type="ARBA" id="ARBA00022801"/>
    </source>
</evidence>
<evidence type="ECO:0000256" key="8">
    <source>
        <dbReference type="PIRSR" id="PIRSR001235-2"/>
    </source>
</evidence>
<dbReference type="InterPro" id="IPR002933">
    <property type="entry name" value="Peptidase_M20"/>
</dbReference>
<comment type="similarity">
    <text evidence="2">Belongs to the peptidase M20 family.</text>
</comment>
<dbReference type="KEGG" id="acr:Acry_1161"/>
<feature type="binding site" evidence="7">
    <location>
        <position position="201"/>
    </location>
    <ligand>
        <name>Zn(2+)</name>
        <dbReference type="ChEBI" id="CHEBI:29105"/>
        <label>1</label>
    </ligand>
</feature>
<dbReference type="GO" id="GO:0046872">
    <property type="term" value="F:metal ion binding"/>
    <property type="evidence" value="ECO:0007669"/>
    <property type="project" value="UniProtKB-KW"/>
</dbReference>
<dbReference type="Gene3D" id="3.40.630.10">
    <property type="entry name" value="Zn peptidases"/>
    <property type="match status" value="1"/>
</dbReference>